<proteinExistence type="predicted"/>
<name>A0ABQ6CVP3_9HYPH</name>
<dbReference type="InterPro" id="IPR036259">
    <property type="entry name" value="MFS_trans_sf"/>
</dbReference>
<dbReference type="PROSITE" id="PS00216">
    <property type="entry name" value="SUGAR_TRANSPORT_1"/>
    <property type="match status" value="1"/>
</dbReference>
<feature type="domain" description="Major facilitator superfamily (MFS) profile" evidence="7">
    <location>
        <begin position="25"/>
        <end position="150"/>
    </location>
</feature>
<evidence type="ECO:0000256" key="6">
    <source>
        <dbReference type="SAM" id="Phobius"/>
    </source>
</evidence>
<dbReference type="InterPro" id="IPR011701">
    <property type="entry name" value="MFS"/>
</dbReference>
<feature type="transmembrane region" description="Helical" evidence="6">
    <location>
        <begin position="26"/>
        <end position="47"/>
    </location>
</feature>
<feature type="transmembrane region" description="Helical" evidence="6">
    <location>
        <begin position="59"/>
        <end position="79"/>
    </location>
</feature>
<dbReference type="InterPro" id="IPR005829">
    <property type="entry name" value="Sugar_transporter_CS"/>
</dbReference>
<dbReference type="PANTHER" id="PTHR42718:SF9">
    <property type="entry name" value="MAJOR FACILITATOR SUPERFAMILY MULTIDRUG TRANSPORTER MFSC"/>
    <property type="match status" value="1"/>
</dbReference>
<dbReference type="SUPFAM" id="SSF103473">
    <property type="entry name" value="MFS general substrate transporter"/>
    <property type="match status" value="1"/>
</dbReference>
<evidence type="ECO:0000256" key="5">
    <source>
        <dbReference type="ARBA" id="ARBA00023136"/>
    </source>
</evidence>
<dbReference type="PANTHER" id="PTHR42718">
    <property type="entry name" value="MAJOR FACILITATOR SUPERFAMILY MULTIDRUG TRANSPORTER MFSC"/>
    <property type="match status" value="1"/>
</dbReference>
<sequence>METLRLLEGADETSAHPARAPDRSRFPILMFIAAITALPLNMVVPSLANIARDLSADFALVNVAVAGYAAVSALTYLLAGALSDRFGRRPVIVTALAILTLASAACSLVDSIGMFLACPFRMKLTTRSDRPVAITVHSSSMTPLRRGSGP</sequence>
<dbReference type="Pfam" id="PF07690">
    <property type="entry name" value="MFS_1"/>
    <property type="match status" value="1"/>
</dbReference>
<evidence type="ECO:0000259" key="7">
    <source>
        <dbReference type="PROSITE" id="PS50850"/>
    </source>
</evidence>
<protein>
    <recommendedName>
        <fullName evidence="7">Major facilitator superfamily (MFS) profile domain-containing protein</fullName>
    </recommendedName>
</protein>
<comment type="subcellular location">
    <subcellularLocation>
        <location evidence="1">Membrane</location>
        <topology evidence="1">Multi-pass membrane protein</topology>
    </subcellularLocation>
</comment>
<evidence type="ECO:0000256" key="1">
    <source>
        <dbReference type="ARBA" id="ARBA00004141"/>
    </source>
</evidence>
<feature type="transmembrane region" description="Helical" evidence="6">
    <location>
        <begin position="91"/>
        <end position="117"/>
    </location>
</feature>
<gene>
    <name evidence="8" type="ORF">GCM10007874_58040</name>
</gene>
<keyword evidence="3 6" id="KW-0812">Transmembrane</keyword>
<dbReference type="EMBL" id="BSPC01000066">
    <property type="protein sequence ID" value="GLS22784.1"/>
    <property type="molecule type" value="Genomic_DNA"/>
</dbReference>
<keyword evidence="5 6" id="KW-0472">Membrane</keyword>
<evidence type="ECO:0000256" key="3">
    <source>
        <dbReference type="ARBA" id="ARBA00022692"/>
    </source>
</evidence>
<evidence type="ECO:0000313" key="9">
    <source>
        <dbReference type="Proteomes" id="UP001156882"/>
    </source>
</evidence>
<reference evidence="9" key="1">
    <citation type="journal article" date="2019" name="Int. J. Syst. Evol. Microbiol.">
        <title>The Global Catalogue of Microorganisms (GCM) 10K type strain sequencing project: providing services to taxonomists for standard genome sequencing and annotation.</title>
        <authorList>
            <consortium name="The Broad Institute Genomics Platform"/>
            <consortium name="The Broad Institute Genome Sequencing Center for Infectious Disease"/>
            <person name="Wu L."/>
            <person name="Ma J."/>
        </authorList>
    </citation>
    <scope>NUCLEOTIDE SEQUENCE [LARGE SCALE GENOMIC DNA]</scope>
    <source>
        <strain evidence="9">NBRC 101365</strain>
    </source>
</reference>
<organism evidence="8 9">
    <name type="scientific">Labrys miyagiensis</name>
    <dbReference type="NCBI Taxonomy" id="346912"/>
    <lineage>
        <taxon>Bacteria</taxon>
        <taxon>Pseudomonadati</taxon>
        <taxon>Pseudomonadota</taxon>
        <taxon>Alphaproteobacteria</taxon>
        <taxon>Hyphomicrobiales</taxon>
        <taxon>Xanthobacteraceae</taxon>
        <taxon>Labrys</taxon>
    </lineage>
</organism>
<keyword evidence="9" id="KW-1185">Reference proteome</keyword>
<comment type="caution">
    <text evidence="8">The sequence shown here is derived from an EMBL/GenBank/DDBJ whole genome shotgun (WGS) entry which is preliminary data.</text>
</comment>
<dbReference type="Proteomes" id="UP001156882">
    <property type="component" value="Unassembled WGS sequence"/>
</dbReference>
<evidence type="ECO:0000313" key="8">
    <source>
        <dbReference type="EMBL" id="GLS22784.1"/>
    </source>
</evidence>
<accession>A0ABQ6CVP3</accession>
<dbReference type="PROSITE" id="PS50850">
    <property type="entry name" value="MFS"/>
    <property type="match status" value="1"/>
</dbReference>
<evidence type="ECO:0000256" key="2">
    <source>
        <dbReference type="ARBA" id="ARBA00022448"/>
    </source>
</evidence>
<keyword evidence="4 6" id="KW-1133">Transmembrane helix</keyword>
<dbReference type="InterPro" id="IPR020846">
    <property type="entry name" value="MFS_dom"/>
</dbReference>
<dbReference type="Gene3D" id="1.20.1720.10">
    <property type="entry name" value="Multidrug resistance protein D"/>
    <property type="match status" value="1"/>
</dbReference>
<keyword evidence="2" id="KW-0813">Transport</keyword>
<evidence type="ECO:0000256" key="4">
    <source>
        <dbReference type="ARBA" id="ARBA00022989"/>
    </source>
</evidence>